<accession>A0ABQ9L7D2</accession>
<evidence type="ECO:0000256" key="6">
    <source>
        <dbReference type="SAM" id="MobiDB-lite"/>
    </source>
</evidence>
<evidence type="ECO:0000256" key="1">
    <source>
        <dbReference type="ARBA" id="ARBA00011726"/>
    </source>
</evidence>
<reference evidence="9" key="1">
    <citation type="journal article" date="2023" name="Plant Biotechnol. J.">
        <title>Chromosome-level wild Hevea brasiliensis genome provides new tools for genomic-assisted breeding and valuable loci to elevate rubber yield.</title>
        <authorList>
            <person name="Cheng H."/>
            <person name="Song X."/>
            <person name="Hu Y."/>
            <person name="Wu T."/>
            <person name="Yang Q."/>
            <person name="An Z."/>
            <person name="Feng S."/>
            <person name="Deng Z."/>
            <person name="Wu W."/>
            <person name="Zeng X."/>
            <person name="Tu M."/>
            <person name="Wang X."/>
            <person name="Huang H."/>
        </authorList>
    </citation>
    <scope>NUCLEOTIDE SEQUENCE</scope>
    <source>
        <strain evidence="9">MT/VB/25A 57/8</strain>
    </source>
</reference>
<evidence type="ECO:0000256" key="3">
    <source>
        <dbReference type="ARBA" id="ARBA00023125"/>
    </source>
</evidence>
<dbReference type="EMBL" id="JARPOI010000014">
    <property type="protein sequence ID" value="KAJ9159407.1"/>
    <property type="molecule type" value="Genomic_DNA"/>
</dbReference>
<keyword evidence="10" id="KW-1185">Reference proteome</keyword>
<feature type="compositionally biased region" description="Polar residues" evidence="6">
    <location>
        <begin position="701"/>
        <end position="716"/>
    </location>
</feature>
<dbReference type="InterPro" id="IPR000270">
    <property type="entry name" value="PB1_dom"/>
</dbReference>
<gene>
    <name evidence="9" type="ORF">P3X46_024915</name>
</gene>
<dbReference type="CDD" id="cd06407">
    <property type="entry name" value="PB1_NLP"/>
    <property type="match status" value="1"/>
</dbReference>
<dbReference type="InterPro" id="IPR034891">
    <property type="entry name" value="PB1_NLP"/>
</dbReference>
<dbReference type="Pfam" id="PF22922">
    <property type="entry name" value="GAF_NLP"/>
    <property type="match status" value="1"/>
</dbReference>
<evidence type="ECO:0008006" key="11">
    <source>
        <dbReference type="Google" id="ProtNLM"/>
    </source>
</evidence>
<dbReference type="SMART" id="SM00666">
    <property type="entry name" value="PB1"/>
    <property type="match status" value="1"/>
</dbReference>
<feature type="region of interest" description="Disordered" evidence="6">
    <location>
        <begin position="782"/>
        <end position="815"/>
    </location>
</feature>
<keyword evidence="2" id="KW-0805">Transcription regulation</keyword>
<dbReference type="Proteomes" id="UP001174677">
    <property type="component" value="Chromosome 14"/>
</dbReference>
<dbReference type="PROSITE" id="PS51519">
    <property type="entry name" value="RWP_RK"/>
    <property type="match status" value="1"/>
</dbReference>
<evidence type="ECO:0000259" key="7">
    <source>
        <dbReference type="PROSITE" id="PS51519"/>
    </source>
</evidence>
<dbReference type="InterPro" id="IPR053793">
    <property type="entry name" value="PB1-like"/>
</dbReference>
<dbReference type="PANTHER" id="PTHR32002">
    <property type="entry name" value="PROTEIN NLP8"/>
    <property type="match status" value="1"/>
</dbReference>
<evidence type="ECO:0000259" key="8">
    <source>
        <dbReference type="PROSITE" id="PS51745"/>
    </source>
</evidence>
<dbReference type="SUPFAM" id="SSF54277">
    <property type="entry name" value="CAD &amp; PB1 domains"/>
    <property type="match status" value="1"/>
</dbReference>
<dbReference type="PANTHER" id="PTHR32002:SF54">
    <property type="entry name" value="RWP-RK DOMAIN-CONTAINING PROTEIN"/>
    <property type="match status" value="1"/>
</dbReference>
<dbReference type="InterPro" id="IPR045012">
    <property type="entry name" value="NLP"/>
</dbReference>
<feature type="compositionally biased region" description="Low complexity" evidence="6">
    <location>
        <begin position="728"/>
        <end position="741"/>
    </location>
</feature>
<dbReference type="Pfam" id="PF02042">
    <property type="entry name" value="RWP-RK"/>
    <property type="match status" value="1"/>
</dbReference>
<dbReference type="InterPro" id="IPR003035">
    <property type="entry name" value="RWP-RK_dom"/>
</dbReference>
<evidence type="ECO:0000256" key="5">
    <source>
        <dbReference type="ARBA" id="ARBA00023242"/>
    </source>
</evidence>
<feature type="compositionally biased region" description="Polar residues" evidence="6">
    <location>
        <begin position="792"/>
        <end position="808"/>
    </location>
</feature>
<dbReference type="Gene3D" id="3.10.20.90">
    <property type="entry name" value="Phosphatidylinositol 3-kinase Catalytic Subunit, Chain A, domain 1"/>
    <property type="match status" value="1"/>
</dbReference>
<proteinExistence type="predicted"/>
<keyword evidence="5" id="KW-0539">Nucleus</keyword>
<name>A0ABQ9L7D2_HEVBR</name>
<feature type="region of interest" description="Disordered" evidence="6">
    <location>
        <begin position="700"/>
        <end position="741"/>
    </location>
</feature>
<dbReference type="InterPro" id="IPR055081">
    <property type="entry name" value="NLP1-9_GAF"/>
</dbReference>
<keyword evidence="3" id="KW-0238">DNA-binding</keyword>
<keyword evidence="4" id="KW-0804">Transcription</keyword>
<organism evidence="9 10">
    <name type="scientific">Hevea brasiliensis</name>
    <name type="common">Para rubber tree</name>
    <name type="synonym">Siphonia brasiliensis</name>
    <dbReference type="NCBI Taxonomy" id="3981"/>
    <lineage>
        <taxon>Eukaryota</taxon>
        <taxon>Viridiplantae</taxon>
        <taxon>Streptophyta</taxon>
        <taxon>Embryophyta</taxon>
        <taxon>Tracheophyta</taxon>
        <taxon>Spermatophyta</taxon>
        <taxon>Magnoliopsida</taxon>
        <taxon>eudicotyledons</taxon>
        <taxon>Gunneridae</taxon>
        <taxon>Pentapetalae</taxon>
        <taxon>rosids</taxon>
        <taxon>fabids</taxon>
        <taxon>Malpighiales</taxon>
        <taxon>Euphorbiaceae</taxon>
        <taxon>Crotonoideae</taxon>
        <taxon>Micrandreae</taxon>
        <taxon>Hevea</taxon>
    </lineage>
</organism>
<protein>
    <recommendedName>
        <fullName evidence="11">RWP-RK domain-containing protein</fullName>
    </recommendedName>
</protein>
<evidence type="ECO:0000256" key="2">
    <source>
        <dbReference type="ARBA" id="ARBA00023015"/>
    </source>
</evidence>
<feature type="domain" description="PB1" evidence="8">
    <location>
        <begin position="826"/>
        <end position="909"/>
    </location>
</feature>
<comment type="caution">
    <text evidence="9">The sequence shown here is derived from an EMBL/GenBank/DDBJ whole genome shotgun (WGS) entry which is preliminary data.</text>
</comment>
<sequence>MDHGACALNSTLWTFSSTTMDLDSMDKPLSQGYGLETTDRVNFLEPEPFISSVLYDSSLYSPFSADSHHQIYQKEMMNLVENSPPVYPGIEGVETATSLVQSESFALEDGNSGSKWLIDPSYSVKRRLMLAIQYLKEYVEDSDVLIQIWVPTKIGGQNVLTTIGQPYCLNQNYKSLASYRNVSKTFHLTAEESSKESAGLPGRVFLGKLPEWTPDVRFFRSNECPRKSYAKMYNISGCLALPVFEEGNGICLAVVEIVTTTQKISYHLELEIVGKALKAVDLKSSQDFFPHGVKACNEFHQISIPEISEILQFVCKTHRLPLAVTWALSDRRGENEHWQFSEKYDHCIATVDSACYVADGDLLGFQEACSEQYLFLDQGIVGKAFTTNKQWFATDITSFSKANYPLSHHARMFNLHAALAIPLQNRYTGLVELMLELFLPRDCKDIEEQKHLWDTLSIIISQACKSFHVILEKELDDEVNEQVIVASDGSHNKEGFQKLVSSSSKVPSQEESFWTPHGGDTQKKDKFAFISWECPKEEPEEEFKVITHWENDGMDLYQEHVFSELGQVEQSSMLKHGVEGGENFSIGQCCSLSSKRPGEKRQTKIEKTISLQILRQYFAGSLKDAAKSIGVCPTTLKRICRQHGINRWPSRKIKKVNHSLRKLQLVVNSIHGAEGLIQIDSFYKSFPELNSPNFSGKGPFSLSNISENSNKVNPQPESGLLSPKDSDSNSQSSSCSQNSGSTIYCSNEEKNLATTNGLNTGSSLAIEDPVLALKTYSKEELHSLNQEEPKIPTSSQSPKTLHGNQRSHTLPHLPKSTDHGLRDGVIFRVKATFGEENVRFSFLPNWGFRDLQQEIAKRFRIDNFSRIDLKYLDIDHEPVLLTCDADLEECMDLLRFSQCNTIKISLHQASKPNLGS</sequence>
<feature type="domain" description="RWP-RK" evidence="7">
    <location>
        <begin position="595"/>
        <end position="676"/>
    </location>
</feature>
<dbReference type="Pfam" id="PF00564">
    <property type="entry name" value="PB1"/>
    <property type="match status" value="1"/>
</dbReference>
<evidence type="ECO:0000313" key="9">
    <source>
        <dbReference type="EMBL" id="KAJ9159407.1"/>
    </source>
</evidence>
<evidence type="ECO:0000313" key="10">
    <source>
        <dbReference type="Proteomes" id="UP001174677"/>
    </source>
</evidence>
<comment type="subunit">
    <text evidence="1">Homodimers and heterodimers.</text>
</comment>
<dbReference type="PROSITE" id="PS51745">
    <property type="entry name" value="PB1"/>
    <property type="match status" value="1"/>
</dbReference>
<evidence type="ECO:0000256" key="4">
    <source>
        <dbReference type="ARBA" id="ARBA00023163"/>
    </source>
</evidence>